<dbReference type="InterPro" id="IPR017451">
    <property type="entry name" value="F-box-assoc_interact_dom"/>
</dbReference>
<organism evidence="2 3">
    <name type="scientific">Carya illinoinensis</name>
    <name type="common">Pecan</name>
    <dbReference type="NCBI Taxonomy" id="32201"/>
    <lineage>
        <taxon>Eukaryota</taxon>
        <taxon>Viridiplantae</taxon>
        <taxon>Streptophyta</taxon>
        <taxon>Embryophyta</taxon>
        <taxon>Tracheophyta</taxon>
        <taxon>Spermatophyta</taxon>
        <taxon>Magnoliopsida</taxon>
        <taxon>eudicotyledons</taxon>
        <taxon>Gunneridae</taxon>
        <taxon>Pentapetalae</taxon>
        <taxon>rosids</taxon>
        <taxon>fabids</taxon>
        <taxon>Fagales</taxon>
        <taxon>Juglandaceae</taxon>
        <taxon>Carya</taxon>
    </lineage>
</organism>
<dbReference type="Pfam" id="PF08268">
    <property type="entry name" value="FBA_3"/>
    <property type="match status" value="1"/>
</dbReference>
<evidence type="ECO:0000259" key="1">
    <source>
        <dbReference type="PROSITE" id="PS50181"/>
    </source>
</evidence>
<dbReference type="Proteomes" id="UP000811609">
    <property type="component" value="Chromosome 13"/>
</dbReference>
<feature type="domain" description="F-box" evidence="1">
    <location>
        <begin position="1"/>
        <end position="56"/>
    </location>
</feature>
<dbReference type="InterPro" id="IPR001810">
    <property type="entry name" value="F-box_dom"/>
</dbReference>
<gene>
    <name evidence="2" type="ORF">CIPAW_13G152900</name>
</gene>
<accession>A0A8T1NL71</accession>
<dbReference type="NCBIfam" id="TIGR01640">
    <property type="entry name" value="F_box_assoc_1"/>
    <property type="match status" value="1"/>
</dbReference>
<sequence length="373" mass="42425">MSDFPSDILFDIFLRLPIKSLLRFRCVSPFWRNIIDDPCLAYMHRTRFAEESYKVLLLDHPKHKPDVSFREDHAGGFLKASLSLVTKFATLKAYFFEGCCNGLVCFTKSCDDSLVFLFNPLRQEVLALQPWPYSTAPTSDPPLRKRKYGLGFDCSKNTYKIVRVFENQRNSTLCAEIFTLGLSSSSSSWRSAIGKGPDHCRLFGRPIFACGALYWLSIATPDDHNNNNILEGNKIVSFDISKEEFGLISTPKSFLSCHLLDLRGDLAVVDCSSDRQIEIWVLKEYGKKKWVKEYEIGLKAPIGAVDNTRIEVIGIWEEGEILVRYAGSFLSYDPKTDGLRYLHISGFSHHDDTEVLCHKGTLLSLSRFQEELS</sequence>
<dbReference type="PROSITE" id="PS50181">
    <property type="entry name" value="FBOX"/>
    <property type="match status" value="1"/>
</dbReference>
<dbReference type="PANTHER" id="PTHR31111:SF136">
    <property type="entry name" value="F-BOX ASSOCIATED DOMAIN-CONTAINING PROTEIN"/>
    <property type="match status" value="1"/>
</dbReference>
<dbReference type="PANTHER" id="PTHR31111">
    <property type="entry name" value="BNAA05G37150D PROTEIN-RELATED"/>
    <property type="match status" value="1"/>
</dbReference>
<protein>
    <recommendedName>
        <fullName evidence="1">F-box domain-containing protein</fullName>
    </recommendedName>
</protein>
<proteinExistence type="predicted"/>
<dbReference type="CDD" id="cd22157">
    <property type="entry name" value="F-box_AtFBW1-like"/>
    <property type="match status" value="1"/>
</dbReference>
<name>A0A8T1NL71_CARIL</name>
<dbReference type="InterPro" id="IPR013187">
    <property type="entry name" value="F-box-assoc_dom_typ3"/>
</dbReference>
<dbReference type="AlphaFoldDB" id="A0A8T1NL71"/>
<evidence type="ECO:0000313" key="3">
    <source>
        <dbReference type="Proteomes" id="UP000811609"/>
    </source>
</evidence>
<keyword evidence="3" id="KW-1185">Reference proteome</keyword>
<dbReference type="SMART" id="SM00256">
    <property type="entry name" value="FBOX"/>
    <property type="match status" value="1"/>
</dbReference>
<dbReference type="EMBL" id="CM031821">
    <property type="protein sequence ID" value="KAG6632349.1"/>
    <property type="molecule type" value="Genomic_DNA"/>
</dbReference>
<reference evidence="2" key="1">
    <citation type="submission" date="2020-12" db="EMBL/GenBank/DDBJ databases">
        <title>WGS assembly of Carya illinoinensis cv. Pawnee.</title>
        <authorList>
            <person name="Platts A."/>
            <person name="Shu S."/>
            <person name="Wright S."/>
            <person name="Barry K."/>
            <person name="Edger P."/>
            <person name="Pires J.C."/>
            <person name="Schmutz J."/>
        </authorList>
    </citation>
    <scope>NUCLEOTIDE SEQUENCE</scope>
    <source>
        <tissue evidence="2">Leaf</tissue>
    </source>
</reference>
<comment type="caution">
    <text evidence="2">The sequence shown here is derived from an EMBL/GenBank/DDBJ whole genome shotgun (WGS) entry which is preliminary data.</text>
</comment>
<dbReference type="Pfam" id="PF00646">
    <property type="entry name" value="F-box"/>
    <property type="match status" value="1"/>
</dbReference>
<evidence type="ECO:0000313" key="2">
    <source>
        <dbReference type="EMBL" id="KAG6632349.1"/>
    </source>
</evidence>